<dbReference type="InterPro" id="IPR007387">
    <property type="entry name" value="TRAP_DctQ"/>
</dbReference>
<feature type="transmembrane region" description="Helical" evidence="9">
    <location>
        <begin position="96"/>
        <end position="117"/>
    </location>
</feature>
<feature type="transmembrane region" description="Helical" evidence="9">
    <location>
        <begin position="138"/>
        <end position="157"/>
    </location>
</feature>
<keyword evidence="2" id="KW-0813">Transport</keyword>
<dbReference type="GO" id="GO:0022857">
    <property type="term" value="F:transmembrane transporter activity"/>
    <property type="evidence" value="ECO:0007669"/>
    <property type="project" value="TreeGrafter"/>
</dbReference>
<name>A0A7T7XQS2_9SPIR</name>
<reference evidence="11" key="1">
    <citation type="submission" date="2021-01" db="EMBL/GenBank/DDBJ databases">
        <title>Description of Breznakiella homolactica.</title>
        <authorList>
            <person name="Song Y."/>
            <person name="Brune A."/>
        </authorList>
    </citation>
    <scope>NUCLEOTIDE SEQUENCE</scope>
    <source>
        <strain evidence="11">RmG30</strain>
    </source>
</reference>
<dbReference type="EMBL" id="CP067089">
    <property type="protein sequence ID" value="QQO10769.1"/>
    <property type="molecule type" value="Genomic_DNA"/>
</dbReference>
<evidence type="ECO:0000256" key="4">
    <source>
        <dbReference type="ARBA" id="ARBA00022519"/>
    </source>
</evidence>
<evidence type="ECO:0000256" key="3">
    <source>
        <dbReference type="ARBA" id="ARBA00022475"/>
    </source>
</evidence>
<dbReference type="GO" id="GO:0015740">
    <property type="term" value="P:C4-dicarboxylate transport"/>
    <property type="evidence" value="ECO:0007669"/>
    <property type="project" value="TreeGrafter"/>
</dbReference>
<feature type="transmembrane region" description="Helical" evidence="9">
    <location>
        <begin position="57"/>
        <end position="76"/>
    </location>
</feature>
<proteinExistence type="inferred from homology"/>
<evidence type="ECO:0000256" key="5">
    <source>
        <dbReference type="ARBA" id="ARBA00022692"/>
    </source>
</evidence>
<dbReference type="Proteomes" id="UP000595917">
    <property type="component" value="Chromosome"/>
</dbReference>
<evidence type="ECO:0000256" key="2">
    <source>
        <dbReference type="ARBA" id="ARBA00022448"/>
    </source>
</evidence>
<dbReference type="AlphaFoldDB" id="A0A7T7XQS2"/>
<gene>
    <name evidence="11" type="ORF">JFL75_07590</name>
</gene>
<dbReference type="RefSeq" id="WP_215628074.1">
    <property type="nucleotide sequence ID" value="NZ_CP067089.2"/>
</dbReference>
<protein>
    <submittedName>
        <fullName evidence="11">TRAP transporter small permease subunit</fullName>
    </submittedName>
</protein>
<keyword evidence="3" id="KW-1003">Cell membrane</keyword>
<keyword evidence="12" id="KW-1185">Reference proteome</keyword>
<dbReference type="KEGG" id="bhc:JFL75_07590"/>
<keyword evidence="5 9" id="KW-0812">Transmembrane</keyword>
<comment type="subcellular location">
    <subcellularLocation>
        <location evidence="1">Cell inner membrane</location>
        <topology evidence="1">Multi-pass membrane protein</topology>
    </subcellularLocation>
</comment>
<evidence type="ECO:0000256" key="1">
    <source>
        <dbReference type="ARBA" id="ARBA00004429"/>
    </source>
</evidence>
<dbReference type="PANTHER" id="PTHR35011:SF2">
    <property type="entry name" value="2,3-DIKETO-L-GULONATE TRAP TRANSPORTER SMALL PERMEASE PROTEIN YIAM"/>
    <property type="match status" value="1"/>
</dbReference>
<feature type="domain" description="Tripartite ATP-independent periplasmic transporters DctQ component" evidence="10">
    <location>
        <begin position="35"/>
        <end position="158"/>
    </location>
</feature>
<accession>A0A7T7XQS2</accession>
<evidence type="ECO:0000256" key="6">
    <source>
        <dbReference type="ARBA" id="ARBA00022989"/>
    </source>
</evidence>
<organism evidence="11 12">
    <name type="scientific">Breznakiella homolactica</name>
    <dbReference type="NCBI Taxonomy" id="2798577"/>
    <lineage>
        <taxon>Bacteria</taxon>
        <taxon>Pseudomonadati</taxon>
        <taxon>Spirochaetota</taxon>
        <taxon>Spirochaetia</taxon>
        <taxon>Spirochaetales</taxon>
        <taxon>Breznakiellaceae</taxon>
        <taxon>Breznakiella</taxon>
    </lineage>
</organism>
<dbReference type="PANTHER" id="PTHR35011">
    <property type="entry name" value="2,3-DIKETO-L-GULONATE TRAP TRANSPORTER SMALL PERMEASE PROTEIN YIAM"/>
    <property type="match status" value="1"/>
</dbReference>
<dbReference type="GO" id="GO:0005886">
    <property type="term" value="C:plasma membrane"/>
    <property type="evidence" value="ECO:0007669"/>
    <property type="project" value="UniProtKB-SubCell"/>
</dbReference>
<evidence type="ECO:0000256" key="7">
    <source>
        <dbReference type="ARBA" id="ARBA00023136"/>
    </source>
</evidence>
<feature type="transmembrane region" description="Helical" evidence="9">
    <location>
        <begin position="23"/>
        <end position="45"/>
    </location>
</feature>
<dbReference type="Pfam" id="PF04290">
    <property type="entry name" value="DctQ"/>
    <property type="match status" value="1"/>
</dbReference>
<keyword evidence="4" id="KW-0997">Cell inner membrane</keyword>
<evidence type="ECO:0000313" key="11">
    <source>
        <dbReference type="EMBL" id="QQO10769.1"/>
    </source>
</evidence>
<evidence type="ECO:0000313" key="12">
    <source>
        <dbReference type="Proteomes" id="UP000595917"/>
    </source>
</evidence>
<evidence type="ECO:0000259" key="10">
    <source>
        <dbReference type="Pfam" id="PF04290"/>
    </source>
</evidence>
<evidence type="ECO:0000256" key="8">
    <source>
        <dbReference type="ARBA" id="ARBA00038436"/>
    </source>
</evidence>
<dbReference type="InterPro" id="IPR055348">
    <property type="entry name" value="DctQ"/>
</dbReference>
<comment type="similarity">
    <text evidence="8">Belongs to the TRAP transporter small permease family.</text>
</comment>
<evidence type="ECO:0000256" key="9">
    <source>
        <dbReference type="SAM" id="Phobius"/>
    </source>
</evidence>
<sequence length="190" mass="21744">MKTGSIVQKAVKTWCWFYDRAEMHFLTLFTLITGALIMVEIVIRACGLQGFRWMEELGRFMLVTTTLIGCSNAVKSNGHMVMDALYSVLPRRVSNGVRALSFLISAVLYLYLGWYAFQWMLKLKEIGKMMESVRFPSYVMWVFVAVALITMGGRYVIQFGHGVVKVIRNEESLPTETEAEVNKAFQEEDQ</sequence>
<keyword evidence="6 9" id="KW-1133">Transmembrane helix</keyword>
<keyword evidence="7 9" id="KW-0472">Membrane</keyword>